<dbReference type="Gene3D" id="1.25.40.10">
    <property type="entry name" value="Tetratricopeptide repeat domain"/>
    <property type="match status" value="1"/>
</dbReference>
<evidence type="ECO:0000313" key="3">
    <source>
        <dbReference type="Proteomes" id="UP000433876"/>
    </source>
</evidence>
<dbReference type="PROSITE" id="PS50280">
    <property type="entry name" value="SET"/>
    <property type="match status" value="1"/>
</dbReference>
<dbReference type="PANTHER" id="PTHR47332:SF2">
    <property type="entry name" value="SET-6"/>
    <property type="match status" value="1"/>
</dbReference>
<dbReference type="InterPro" id="IPR001214">
    <property type="entry name" value="SET_dom"/>
</dbReference>
<reference evidence="2 3" key="1">
    <citation type="submission" date="2017-07" db="EMBL/GenBank/DDBJ databases">
        <title>Genome sequence of the Sordaria macrospora wild type strain R19027.</title>
        <authorList>
            <person name="Nowrousian M."/>
            <person name="Teichert I."/>
            <person name="Kueck U."/>
        </authorList>
    </citation>
    <scope>NUCLEOTIDE SEQUENCE [LARGE SCALE GENOMIC DNA]</scope>
    <source>
        <strain evidence="2 3">R19027</strain>
        <tissue evidence="2">Mycelium</tissue>
    </source>
</reference>
<protein>
    <recommendedName>
        <fullName evidence="1">SET domain-containing protein</fullName>
    </recommendedName>
</protein>
<dbReference type="InterPro" id="IPR046341">
    <property type="entry name" value="SET_dom_sf"/>
</dbReference>
<name>A0A8S8ZP03_SORMA</name>
<proteinExistence type="predicted"/>
<dbReference type="OMA" id="AFQICAM"/>
<dbReference type="SMART" id="SM00317">
    <property type="entry name" value="SET"/>
    <property type="match status" value="1"/>
</dbReference>
<gene>
    <name evidence="2" type="ORF">SMACR_08199</name>
</gene>
<dbReference type="PANTHER" id="PTHR47332">
    <property type="entry name" value="SET DOMAIN-CONTAINING PROTEIN 5"/>
    <property type="match status" value="1"/>
</dbReference>
<sequence length="320" mass="36215">MATNNEQRLYDIVPIPSKGTGVVATQDIAKGTRIMAEKPLFIVPTNIMQSGNQVVEKYIAQQLKGLDKDQQHAFLILHNCHGTNFSPFLAISKTNMLGLGSPPIGGGLFIEASRINHACKPNTQNSWNERISRETIHAVRDIKKGEEITISYMGHFASYDERQAFLKDKFKFDCACEVCSLPPDQRMASDERLTTVHELDQAILSAGRNVKLGLRMVRKMLLLLETEGMYNSQVYRAYYDAFQMMAAIDDKARAGEMIRMSLEHARVVEGHDSKIVKKFERLAANPTRHMAWGLYGRNRTQETAPGDKESEGFKTWLWME</sequence>
<organism evidence="2 3">
    <name type="scientific">Sordaria macrospora</name>
    <dbReference type="NCBI Taxonomy" id="5147"/>
    <lineage>
        <taxon>Eukaryota</taxon>
        <taxon>Fungi</taxon>
        <taxon>Dikarya</taxon>
        <taxon>Ascomycota</taxon>
        <taxon>Pezizomycotina</taxon>
        <taxon>Sordariomycetes</taxon>
        <taxon>Sordariomycetidae</taxon>
        <taxon>Sordariales</taxon>
        <taxon>Sordariaceae</taxon>
        <taxon>Sordaria</taxon>
    </lineage>
</organism>
<accession>A0A8S8ZP03</accession>
<evidence type="ECO:0000313" key="2">
    <source>
        <dbReference type="EMBL" id="KAA8630032.1"/>
    </source>
</evidence>
<dbReference type="InterPro" id="IPR011990">
    <property type="entry name" value="TPR-like_helical_dom_sf"/>
</dbReference>
<dbReference type="InterPro" id="IPR053185">
    <property type="entry name" value="SET_domain_protein"/>
</dbReference>
<dbReference type="Pfam" id="PF00856">
    <property type="entry name" value="SET"/>
    <property type="match status" value="1"/>
</dbReference>
<dbReference type="EMBL" id="NMPR01000117">
    <property type="protein sequence ID" value="KAA8630032.1"/>
    <property type="molecule type" value="Genomic_DNA"/>
</dbReference>
<comment type="caution">
    <text evidence="2">The sequence shown here is derived from an EMBL/GenBank/DDBJ whole genome shotgun (WGS) entry which is preliminary data.</text>
</comment>
<dbReference type="Gene3D" id="2.170.270.10">
    <property type="entry name" value="SET domain"/>
    <property type="match status" value="1"/>
</dbReference>
<dbReference type="Proteomes" id="UP000433876">
    <property type="component" value="Unassembled WGS sequence"/>
</dbReference>
<dbReference type="VEuPathDB" id="FungiDB:SMAC_08199"/>
<evidence type="ECO:0000259" key="1">
    <source>
        <dbReference type="PROSITE" id="PS50280"/>
    </source>
</evidence>
<dbReference type="AlphaFoldDB" id="A0A8S8ZP03"/>
<dbReference type="CDD" id="cd20071">
    <property type="entry name" value="SET_SMYD"/>
    <property type="match status" value="1"/>
</dbReference>
<dbReference type="SUPFAM" id="SSF82199">
    <property type="entry name" value="SET domain"/>
    <property type="match status" value="1"/>
</dbReference>
<feature type="domain" description="SET" evidence="1">
    <location>
        <begin position="5"/>
        <end position="153"/>
    </location>
</feature>